<evidence type="ECO:0000256" key="1">
    <source>
        <dbReference type="SAM" id="MobiDB-lite"/>
    </source>
</evidence>
<evidence type="ECO:0000313" key="3">
    <source>
        <dbReference type="EMBL" id="PAV58970.1"/>
    </source>
</evidence>
<dbReference type="Proteomes" id="UP000218231">
    <property type="component" value="Unassembled WGS sequence"/>
</dbReference>
<feature type="transmembrane region" description="Helical" evidence="2">
    <location>
        <begin position="107"/>
        <end position="125"/>
    </location>
</feature>
<feature type="region of interest" description="Disordered" evidence="1">
    <location>
        <begin position="160"/>
        <end position="199"/>
    </location>
</feature>
<keyword evidence="2" id="KW-0812">Transmembrane</keyword>
<organism evidence="3 4">
    <name type="scientific">Diploscapter pachys</name>
    <dbReference type="NCBI Taxonomy" id="2018661"/>
    <lineage>
        <taxon>Eukaryota</taxon>
        <taxon>Metazoa</taxon>
        <taxon>Ecdysozoa</taxon>
        <taxon>Nematoda</taxon>
        <taxon>Chromadorea</taxon>
        <taxon>Rhabditida</taxon>
        <taxon>Rhabditina</taxon>
        <taxon>Rhabditomorpha</taxon>
        <taxon>Rhabditoidea</taxon>
        <taxon>Rhabditidae</taxon>
        <taxon>Diploscapter</taxon>
    </lineage>
</organism>
<dbReference type="AlphaFoldDB" id="A0A2A2JB10"/>
<sequence>MTEMEGGQVQMQRGQMSVEVQLRDWMRRAEQATGIQTNILIVTLVILLAAILESVNLECRQLIVNGLLLFYLCLLVLPHRQSPLSNSVIGFSLLLFLSILSDRFFESSIPFYYLLKLLLFLYLLLPPMTHLRKFGKAVNNMADNSVRSEPTERTAVDGLQTPMPAAETPAEMKTGRSRTASVHTSTAKSPEHTETAEKDGKGVYRKVIVINEEIIVSPSGREQKVVRKKEVQKTPLE</sequence>
<keyword evidence="2" id="KW-0472">Membrane</keyword>
<accession>A0A2A2JB10</accession>
<comment type="caution">
    <text evidence="3">The sequence shown here is derived from an EMBL/GenBank/DDBJ whole genome shotgun (WGS) entry which is preliminary data.</text>
</comment>
<evidence type="ECO:0000313" key="4">
    <source>
        <dbReference type="Proteomes" id="UP000218231"/>
    </source>
</evidence>
<proteinExistence type="predicted"/>
<evidence type="ECO:0000256" key="2">
    <source>
        <dbReference type="SAM" id="Phobius"/>
    </source>
</evidence>
<name>A0A2A2JB10_9BILA</name>
<feature type="transmembrane region" description="Helical" evidence="2">
    <location>
        <begin position="35"/>
        <end position="55"/>
    </location>
</feature>
<feature type="transmembrane region" description="Helical" evidence="2">
    <location>
        <begin position="61"/>
        <end position="77"/>
    </location>
</feature>
<protein>
    <submittedName>
        <fullName evidence="3">Uncharacterized protein</fullName>
    </submittedName>
</protein>
<reference evidence="3 4" key="1">
    <citation type="journal article" date="2017" name="Curr. Biol.">
        <title>Genome architecture and evolution of a unichromosomal asexual nematode.</title>
        <authorList>
            <person name="Fradin H."/>
            <person name="Zegar C."/>
            <person name="Gutwein M."/>
            <person name="Lucas J."/>
            <person name="Kovtun M."/>
            <person name="Corcoran D."/>
            <person name="Baugh L.R."/>
            <person name="Kiontke K."/>
            <person name="Gunsalus K."/>
            <person name="Fitch D.H."/>
            <person name="Piano F."/>
        </authorList>
    </citation>
    <scope>NUCLEOTIDE SEQUENCE [LARGE SCALE GENOMIC DNA]</scope>
    <source>
        <strain evidence="3">PF1309</strain>
    </source>
</reference>
<keyword evidence="2" id="KW-1133">Transmembrane helix</keyword>
<dbReference type="EMBL" id="LIAE01010547">
    <property type="protein sequence ID" value="PAV58970.1"/>
    <property type="molecule type" value="Genomic_DNA"/>
</dbReference>
<feature type="compositionally biased region" description="Polar residues" evidence="1">
    <location>
        <begin position="177"/>
        <end position="188"/>
    </location>
</feature>
<gene>
    <name evidence="3" type="ORF">WR25_14808</name>
</gene>
<feature type="compositionally biased region" description="Basic and acidic residues" evidence="1">
    <location>
        <begin position="189"/>
        <end position="199"/>
    </location>
</feature>
<keyword evidence="4" id="KW-1185">Reference proteome</keyword>